<dbReference type="HOGENOM" id="CLU_152249_0_0_1"/>
<keyword evidence="3" id="KW-1185">Reference proteome</keyword>
<evidence type="ECO:0000313" key="2">
    <source>
        <dbReference type="EnsemblProtists" id="EOD28212"/>
    </source>
</evidence>
<keyword evidence="1" id="KW-1133">Transmembrane helix</keyword>
<dbReference type="GeneID" id="17273757"/>
<dbReference type="AlphaFoldDB" id="A0A0D3JXH7"/>
<keyword evidence="1" id="KW-0812">Transmembrane</keyword>
<keyword evidence="1" id="KW-0472">Membrane</keyword>
<name>A0A0D3JXH7_EMIH1</name>
<accession>A0A0D3JXH7</accession>
<protein>
    <submittedName>
        <fullName evidence="2">Uncharacterized protein</fullName>
    </submittedName>
</protein>
<dbReference type="EnsemblProtists" id="EOD28212">
    <property type="protein sequence ID" value="EOD28212"/>
    <property type="gene ID" value="EMIHUDRAFT_234965"/>
</dbReference>
<feature type="transmembrane region" description="Helical" evidence="1">
    <location>
        <begin position="7"/>
        <end position="24"/>
    </location>
</feature>
<dbReference type="RefSeq" id="XP_005780641.1">
    <property type="nucleotide sequence ID" value="XM_005780584.1"/>
</dbReference>
<reference evidence="3" key="1">
    <citation type="journal article" date="2013" name="Nature">
        <title>Pan genome of the phytoplankton Emiliania underpins its global distribution.</title>
        <authorList>
            <person name="Read B.A."/>
            <person name="Kegel J."/>
            <person name="Klute M.J."/>
            <person name="Kuo A."/>
            <person name="Lefebvre S.C."/>
            <person name="Maumus F."/>
            <person name="Mayer C."/>
            <person name="Miller J."/>
            <person name="Monier A."/>
            <person name="Salamov A."/>
            <person name="Young J."/>
            <person name="Aguilar M."/>
            <person name="Claverie J.M."/>
            <person name="Frickenhaus S."/>
            <person name="Gonzalez K."/>
            <person name="Herman E.K."/>
            <person name="Lin Y.C."/>
            <person name="Napier J."/>
            <person name="Ogata H."/>
            <person name="Sarno A.F."/>
            <person name="Shmutz J."/>
            <person name="Schroeder D."/>
            <person name="de Vargas C."/>
            <person name="Verret F."/>
            <person name="von Dassow P."/>
            <person name="Valentin K."/>
            <person name="Van de Peer Y."/>
            <person name="Wheeler G."/>
            <person name="Dacks J.B."/>
            <person name="Delwiche C.F."/>
            <person name="Dyhrman S.T."/>
            <person name="Glockner G."/>
            <person name="John U."/>
            <person name="Richards T."/>
            <person name="Worden A.Z."/>
            <person name="Zhang X."/>
            <person name="Grigoriev I.V."/>
            <person name="Allen A.E."/>
            <person name="Bidle K."/>
            <person name="Borodovsky M."/>
            <person name="Bowler C."/>
            <person name="Brownlee C."/>
            <person name="Cock J.M."/>
            <person name="Elias M."/>
            <person name="Gladyshev V.N."/>
            <person name="Groth M."/>
            <person name="Guda C."/>
            <person name="Hadaegh A."/>
            <person name="Iglesias-Rodriguez M.D."/>
            <person name="Jenkins J."/>
            <person name="Jones B.M."/>
            <person name="Lawson T."/>
            <person name="Leese F."/>
            <person name="Lindquist E."/>
            <person name="Lobanov A."/>
            <person name="Lomsadze A."/>
            <person name="Malik S.B."/>
            <person name="Marsh M.E."/>
            <person name="Mackinder L."/>
            <person name="Mock T."/>
            <person name="Mueller-Roeber B."/>
            <person name="Pagarete A."/>
            <person name="Parker M."/>
            <person name="Probert I."/>
            <person name="Quesneville H."/>
            <person name="Raines C."/>
            <person name="Rensing S.A."/>
            <person name="Riano-Pachon D.M."/>
            <person name="Richier S."/>
            <person name="Rokitta S."/>
            <person name="Shiraiwa Y."/>
            <person name="Soanes D.M."/>
            <person name="van der Giezen M."/>
            <person name="Wahlund T.M."/>
            <person name="Williams B."/>
            <person name="Wilson W."/>
            <person name="Wolfe G."/>
            <person name="Wurch L.L."/>
        </authorList>
    </citation>
    <scope>NUCLEOTIDE SEQUENCE</scope>
</reference>
<organism evidence="2 3">
    <name type="scientific">Emiliania huxleyi (strain CCMP1516)</name>
    <dbReference type="NCBI Taxonomy" id="280463"/>
    <lineage>
        <taxon>Eukaryota</taxon>
        <taxon>Haptista</taxon>
        <taxon>Haptophyta</taxon>
        <taxon>Prymnesiophyceae</taxon>
        <taxon>Isochrysidales</taxon>
        <taxon>Noelaerhabdaceae</taxon>
        <taxon>Emiliania</taxon>
    </lineage>
</organism>
<evidence type="ECO:0000256" key="1">
    <source>
        <dbReference type="SAM" id="Phobius"/>
    </source>
</evidence>
<sequence length="141" mass="15674">MKINCVMYIYFASLFSNFLTFLPNKPFMGGSLEEKFGIAKNEPLRMQMVGALTYFGILLYKDTFFGDRAGDILTCKALSLAWGVCAIVFNCGGSPNFTESNILTVVMTALFAYLGFMETEGRPPPTELRNNVNNGVHTGRR</sequence>
<reference evidence="2" key="2">
    <citation type="submission" date="2024-10" db="UniProtKB">
        <authorList>
            <consortium name="EnsemblProtists"/>
        </authorList>
    </citation>
    <scope>IDENTIFICATION</scope>
</reference>
<evidence type="ECO:0000313" key="3">
    <source>
        <dbReference type="Proteomes" id="UP000013827"/>
    </source>
</evidence>
<dbReference type="PaxDb" id="2903-EOD28212"/>
<proteinExistence type="predicted"/>
<dbReference type="KEGG" id="ehx:EMIHUDRAFT_234965"/>
<dbReference type="Proteomes" id="UP000013827">
    <property type="component" value="Unassembled WGS sequence"/>
</dbReference>